<dbReference type="SUPFAM" id="SSF143081">
    <property type="entry name" value="BB1717-like"/>
    <property type="match status" value="1"/>
</dbReference>
<gene>
    <name evidence="2" type="ORF">NT6N_02920</name>
</gene>
<name>A0AAT9FGZ7_9BACT</name>
<reference evidence="2" key="1">
    <citation type="submission" date="2024-07" db="EMBL/GenBank/DDBJ databases">
        <title>Complete genome sequence of Verrucomicrobiaceae bacterium NT6N.</title>
        <authorList>
            <person name="Huang C."/>
            <person name="Takami H."/>
            <person name="Hamasaki K."/>
        </authorList>
    </citation>
    <scope>NUCLEOTIDE SEQUENCE</scope>
    <source>
        <strain evidence="2">NT6N</strain>
    </source>
</reference>
<evidence type="ECO:0000313" key="2">
    <source>
        <dbReference type="EMBL" id="BDS05252.1"/>
    </source>
</evidence>
<dbReference type="InterPro" id="IPR036590">
    <property type="entry name" value="SRAP-like"/>
</dbReference>
<accession>A0AAT9FGZ7</accession>
<dbReference type="EMBL" id="AP026866">
    <property type="protein sequence ID" value="BDS05252.1"/>
    <property type="molecule type" value="Genomic_DNA"/>
</dbReference>
<proteinExistence type="predicted"/>
<protein>
    <submittedName>
        <fullName evidence="2">Uncharacterized protein</fullName>
    </submittedName>
</protein>
<feature type="region of interest" description="Disordered" evidence="1">
    <location>
        <begin position="145"/>
        <end position="164"/>
    </location>
</feature>
<evidence type="ECO:0000256" key="1">
    <source>
        <dbReference type="SAM" id="MobiDB-lite"/>
    </source>
</evidence>
<sequence length="164" mass="18907">MCSVYEFGRGKKKPPQALTASGFGTLDENIRLIRRPDKAPVYLSNGDIRMMRWSYERPGLGDVNNTRSENFDSPMWRDSIEHRRCLHSRNRFLRVVRAKGKQTNTSFHQPGWRVAMDGWYLGEIKQPRRMLLNDYDLRKLADVPYSSSHASGANGRGAKPIPLR</sequence>
<dbReference type="AlphaFoldDB" id="A0AAT9FGZ7"/>
<dbReference type="KEGG" id="osu:NT6N_02920"/>
<dbReference type="Gene3D" id="3.90.1680.10">
    <property type="entry name" value="SOS response associated peptidase-like"/>
    <property type="match status" value="1"/>
</dbReference>
<organism evidence="2">
    <name type="scientific">Oceaniferula spumae</name>
    <dbReference type="NCBI Taxonomy" id="2979115"/>
    <lineage>
        <taxon>Bacteria</taxon>
        <taxon>Pseudomonadati</taxon>
        <taxon>Verrucomicrobiota</taxon>
        <taxon>Verrucomicrobiia</taxon>
        <taxon>Verrucomicrobiales</taxon>
        <taxon>Verrucomicrobiaceae</taxon>
        <taxon>Oceaniferula</taxon>
    </lineage>
</organism>